<feature type="domain" description="Nematode cuticle collagen N-terminal" evidence="2">
    <location>
        <begin position="5"/>
        <end position="53"/>
    </location>
</feature>
<comment type="caution">
    <text evidence="3">The sequence shown here is derived from an EMBL/GenBank/DDBJ whole genome shotgun (WGS) entry which is preliminary data.</text>
</comment>
<dbReference type="AlphaFoldDB" id="A0AAN4ZJH1"/>
<dbReference type="InterPro" id="IPR002486">
    <property type="entry name" value="Col_cuticle_N"/>
</dbReference>
<dbReference type="GO" id="GO:0042302">
    <property type="term" value="F:structural constituent of cuticle"/>
    <property type="evidence" value="ECO:0007669"/>
    <property type="project" value="InterPro"/>
</dbReference>
<keyword evidence="1" id="KW-0677">Repeat</keyword>
<protein>
    <recommendedName>
        <fullName evidence="2">Nematode cuticle collagen N-terminal domain-containing protein</fullName>
    </recommendedName>
</protein>
<evidence type="ECO:0000313" key="4">
    <source>
        <dbReference type="Proteomes" id="UP001328107"/>
    </source>
</evidence>
<evidence type="ECO:0000313" key="3">
    <source>
        <dbReference type="EMBL" id="GMR38785.1"/>
    </source>
</evidence>
<feature type="non-terminal residue" evidence="3">
    <location>
        <position position="1"/>
    </location>
</feature>
<evidence type="ECO:0000256" key="1">
    <source>
        <dbReference type="ARBA" id="ARBA00022737"/>
    </source>
</evidence>
<feature type="non-terminal residue" evidence="3">
    <location>
        <position position="84"/>
    </location>
</feature>
<keyword evidence="4" id="KW-1185">Reference proteome</keyword>
<dbReference type="Proteomes" id="UP001328107">
    <property type="component" value="Unassembled WGS sequence"/>
</dbReference>
<reference evidence="4" key="1">
    <citation type="submission" date="2022-10" db="EMBL/GenBank/DDBJ databases">
        <title>Genome assembly of Pristionchus species.</title>
        <authorList>
            <person name="Yoshida K."/>
            <person name="Sommer R.J."/>
        </authorList>
    </citation>
    <scope>NUCLEOTIDE SEQUENCE [LARGE SCALE GENOMIC DNA]</scope>
    <source>
        <strain evidence="4">RS5460</strain>
    </source>
</reference>
<dbReference type="Pfam" id="PF01484">
    <property type="entry name" value="Col_cuticle_N"/>
    <property type="match status" value="1"/>
</dbReference>
<sequence>TIVLFSTLLSGLSFTVLLVSFPILKDELDHIDSYSHNELALIREQSDYLWKELLSLGVDHSPEGLRKARALSTAAYVAPPAPPS</sequence>
<gene>
    <name evidence="3" type="ORF">PMAYCL1PPCAC_08980</name>
</gene>
<accession>A0AAN4ZJH1</accession>
<evidence type="ECO:0000259" key="2">
    <source>
        <dbReference type="Pfam" id="PF01484"/>
    </source>
</evidence>
<name>A0AAN4ZJH1_9BILA</name>
<dbReference type="EMBL" id="BTRK01000002">
    <property type="protein sequence ID" value="GMR38785.1"/>
    <property type="molecule type" value="Genomic_DNA"/>
</dbReference>
<proteinExistence type="predicted"/>
<organism evidence="3 4">
    <name type="scientific">Pristionchus mayeri</name>
    <dbReference type="NCBI Taxonomy" id="1317129"/>
    <lineage>
        <taxon>Eukaryota</taxon>
        <taxon>Metazoa</taxon>
        <taxon>Ecdysozoa</taxon>
        <taxon>Nematoda</taxon>
        <taxon>Chromadorea</taxon>
        <taxon>Rhabditida</taxon>
        <taxon>Rhabditina</taxon>
        <taxon>Diplogasteromorpha</taxon>
        <taxon>Diplogasteroidea</taxon>
        <taxon>Neodiplogasteridae</taxon>
        <taxon>Pristionchus</taxon>
    </lineage>
</organism>